<proteinExistence type="inferred from homology"/>
<evidence type="ECO:0000256" key="8">
    <source>
        <dbReference type="RuleBase" id="RU364139"/>
    </source>
</evidence>
<dbReference type="InterPro" id="IPR010995">
    <property type="entry name" value="DNA_repair_Rad51/TF_NusA_a-hlx"/>
</dbReference>
<keyword evidence="8" id="KW-0234">DNA repair</keyword>
<dbReference type="InterPro" id="IPR020587">
    <property type="entry name" value="RecA_monomer-monomer_interface"/>
</dbReference>
<dbReference type="GO" id="GO:0000150">
    <property type="term" value="F:DNA strand exchange activity"/>
    <property type="evidence" value="ECO:0007669"/>
    <property type="project" value="InterPro"/>
</dbReference>
<evidence type="ECO:0000256" key="4">
    <source>
        <dbReference type="ARBA" id="ARBA00022840"/>
    </source>
</evidence>
<evidence type="ECO:0000256" key="6">
    <source>
        <dbReference type="ARBA" id="ARBA00023242"/>
    </source>
</evidence>
<gene>
    <name evidence="12" type="ORF">ALAG00032_LOCUS14489</name>
</gene>
<dbReference type="GO" id="GO:0006312">
    <property type="term" value="P:mitotic recombination"/>
    <property type="evidence" value="ECO:0007669"/>
    <property type="project" value="TreeGrafter"/>
</dbReference>
<evidence type="ECO:0000256" key="2">
    <source>
        <dbReference type="ARBA" id="ARBA00007095"/>
    </source>
</evidence>
<keyword evidence="8" id="KW-0227">DNA damage</keyword>
<comment type="similarity">
    <text evidence="2 8">Belongs to the RecA family. RAD51 subfamily.</text>
</comment>
<dbReference type="Pfam" id="PF08423">
    <property type="entry name" value="Rad51"/>
    <property type="match status" value="1"/>
</dbReference>
<keyword evidence="5 8" id="KW-0238">DNA-binding</keyword>
<feature type="compositionally biased region" description="Acidic residues" evidence="9">
    <location>
        <begin position="16"/>
        <end position="34"/>
    </location>
</feature>
<dbReference type="PROSITE" id="PS50163">
    <property type="entry name" value="RECA_3"/>
    <property type="match status" value="1"/>
</dbReference>
<dbReference type="InterPro" id="IPR016467">
    <property type="entry name" value="DNA_recomb/repair_RecA-like"/>
</dbReference>
<dbReference type="SMART" id="SM00382">
    <property type="entry name" value="AAA"/>
    <property type="match status" value="1"/>
</dbReference>
<dbReference type="GO" id="GO:0007131">
    <property type="term" value="P:reciprocal meiotic recombination"/>
    <property type="evidence" value="ECO:0007669"/>
    <property type="project" value="TreeGrafter"/>
</dbReference>
<evidence type="ECO:0000256" key="5">
    <source>
        <dbReference type="ARBA" id="ARBA00023125"/>
    </source>
</evidence>
<name>A0A7S3K3E3_9STRA</name>
<evidence type="ECO:0000256" key="1">
    <source>
        <dbReference type="ARBA" id="ARBA00004123"/>
    </source>
</evidence>
<keyword evidence="3 7" id="KW-0547">Nucleotide-binding</keyword>
<dbReference type="PROSITE" id="PS50162">
    <property type="entry name" value="RECA_2"/>
    <property type="match status" value="1"/>
</dbReference>
<dbReference type="InterPro" id="IPR013632">
    <property type="entry name" value="Rad51_C"/>
</dbReference>
<dbReference type="SUPFAM" id="SSF47794">
    <property type="entry name" value="Rad51 N-terminal domain-like"/>
    <property type="match status" value="1"/>
</dbReference>
<dbReference type="GO" id="GO:0005524">
    <property type="term" value="F:ATP binding"/>
    <property type="evidence" value="ECO:0007669"/>
    <property type="project" value="UniProtKB-KW"/>
</dbReference>
<comment type="subcellular location">
    <subcellularLocation>
        <location evidence="1 8">Nucleus</location>
    </subcellularLocation>
</comment>
<accession>A0A7S3K3E3</accession>
<dbReference type="PANTHER" id="PTHR22942">
    <property type="entry name" value="RECA/RAD51/RADA DNA STRAND-PAIRING FAMILY MEMBER"/>
    <property type="match status" value="1"/>
</dbReference>
<dbReference type="GO" id="GO:0140664">
    <property type="term" value="F:ATP-dependent DNA damage sensor activity"/>
    <property type="evidence" value="ECO:0007669"/>
    <property type="project" value="InterPro"/>
</dbReference>
<evidence type="ECO:0000256" key="9">
    <source>
        <dbReference type="SAM" id="MobiDB-lite"/>
    </source>
</evidence>
<dbReference type="NCBIfam" id="NF003301">
    <property type="entry name" value="PRK04301.1"/>
    <property type="match status" value="1"/>
</dbReference>
<dbReference type="Gene3D" id="1.10.150.20">
    <property type="entry name" value="5' to 3' exonuclease, C-terminal subdomain"/>
    <property type="match status" value="1"/>
</dbReference>
<dbReference type="NCBIfam" id="TIGR02239">
    <property type="entry name" value="recomb_RAD51"/>
    <property type="match status" value="1"/>
</dbReference>
<keyword evidence="6 8" id="KW-0539">Nucleus</keyword>
<evidence type="ECO:0000256" key="7">
    <source>
        <dbReference type="RuleBase" id="RU003422"/>
    </source>
</evidence>
<dbReference type="InterPro" id="IPR020588">
    <property type="entry name" value="RecA_ATP-bd"/>
</dbReference>
<dbReference type="PIRSF" id="PIRSF005856">
    <property type="entry name" value="Rad51"/>
    <property type="match status" value="1"/>
</dbReference>
<dbReference type="FunFam" id="3.40.50.300:FF:002052">
    <property type="entry name" value="DNA repair protein RAD51 homolog"/>
    <property type="match status" value="1"/>
</dbReference>
<dbReference type="InterPro" id="IPR003593">
    <property type="entry name" value="AAA+_ATPase"/>
</dbReference>
<dbReference type="Gene3D" id="3.40.50.300">
    <property type="entry name" value="P-loop containing nucleotide triphosphate hydrolases"/>
    <property type="match status" value="1"/>
</dbReference>
<evidence type="ECO:0000256" key="3">
    <source>
        <dbReference type="ARBA" id="ARBA00022741"/>
    </source>
</evidence>
<dbReference type="GO" id="GO:1990426">
    <property type="term" value="P:mitotic recombination-dependent replication fork processing"/>
    <property type="evidence" value="ECO:0007669"/>
    <property type="project" value="InterPro"/>
</dbReference>
<feature type="domain" description="RecA family profile 1" evidence="10">
    <location>
        <begin position="115"/>
        <end position="286"/>
    </location>
</feature>
<feature type="domain" description="RecA family profile 2" evidence="11">
    <location>
        <begin position="293"/>
        <end position="358"/>
    </location>
</feature>
<organism evidence="12">
    <name type="scientific">Aureoumbra lagunensis</name>
    <dbReference type="NCBI Taxonomy" id="44058"/>
    <lineage>
        <taxon>Eukaryota</taxon>
        <taxon>Sar</taxon>
        <taxon>Stramenopiles</taxon>
        <taxon>Ochrophyta</taxon>
        <taxon>Pelagophyceae</taxon>
        <taxon>Pelagomonadales</taxon>
        <taxon>Aureoumbra</taxon>
    </lineage>
</organism>
<dbReference type="InterPro" id="IPR027417">
    <property type="entry name" value="P-loop_NTPase"/>
</dbReference>
<dbReference type="SUPFAM" id="SSF52540">
    <property type="entry name" value="P-loop containing nucleoside triphosphate hydrolases"/>
    <property type="match status" value="1"/>
</dbReference>
<evidence type="ECO:0000259" key="11">
    <source>
        <dbReference type="PROSITE" id="PS50163"/>
    </source>
</evidence>
<evidence type="ECO:0000313" key="12">
    <source>
        <dbReference type="EMBL" id="CAE0373688.1"/>
    </source>
</evidence>
<dbReference type="InterPro" id="IPR011941">
    <property type="entry name" value="DNA_recomb/repair_Rad51"/>
</dbReference>
<dbReference type="GO" id="GO:0000794">
    <property type="term" value="C:condensed nuclear chromosome"/>
    <property type="evidence" value="ECO:0007669"/>
    <property type="project" value="TreeGrafter"/>
</dbReference>
<dbReference type="EMBL" id="HBIJ01022210">
    <property type="protein sequence ID" value="CAE0373688.1"/>
    <property type="molecule type" value="Transcribed_RNA"/>
</dbReference>
<reference evidence="12" key="1">
    <citation type="submission" date="2021-01" db="EMBL/GenBank/DDBJ databases">
        <authorList>
            <person name="Corre E."/>
            <person name="Pelletier E."/>
            <person name="Niang G."/>
            <person name="Scheremetjew M."/>
            <person name="Finn R."/>
            <person name="Kale V."/>
            <person name="Holt S."/>
            <person name="Cochrane G."/>
            <person name="Meng A."/>
            <person name="Brown T."/>
            <person name="Cohen L."/>
        </authorList>
    </citation>
    <scope>NUCLEOTIDE SEQUENCE</scope>
    <source>
        <strain evidence="12">CCMP1510</strain>
    </source>
</reference>
<dbReference type="GO" id="GO:0003697">
    <property type="term" value="F:single-stranded DNA binding"/>
    <property type="evidence" value="ECO:0007669"/>
    <property type="project" value="InterPro"/>
</dbReference>
<evidence type="ECO:0000259" key="10">
    <source>
        <dbReference type="PROSITE" id="PS50162"/>
    </source>
</evidence>
<sequence>MATAMMMQVGETQLEQMDEVEEELTTEETPEEEEKQLNYHHVQDLQNHGISIADVNRLAKAGYCTIESVAFESCKKLSGISGVSEVKIKTIQEVARQYCPCTFSTAAQELQARQNMVQITTGSTALDNLLNGGIETGSLTELYGEFRTGKTQLCHTLCVTSQLSSEQGGGEGKAMYIDTEGTFRPDRLQEIAERFGVDKDEVLENVVCARAYNTEHQTELLKSACGLMSEDRFVLLVVDSATALYRTDYIGRGQLSDRQVHLALFLRQLTRMAMEFGIAVVLTNQVVANPDGNSAFGSKENTLKPIGGNIIAHASHTRLSFRKAKNANRICRVIDSPVLPESEAPFSVSSAGIDDATG</sequence>
<keyword evidence="4 7" id="KW-0067">ATP-binding</keyword>
<comment type="function">
    <text evidence="8">Binds to single and double-stranded DNA and exhibits DNA-dependent ATPase activity. Underwinds duplex DNA.</text>
</comment>
<dbReference type="GO" id="GO:0003690">
    <property type="term" value="F:double-stranded DNA binding"/>
    <property type="evidence" value="ECO:0007669"/>
    <property type="project" value="InterPro"/>
</dbReference>
<dbReference type="GO" id="GO:0042148">
    <property type="term" value="P:DNA strand invasion"/>
    <property type="evidence" value="ECO:0007669"/>
    <property type="project" value="TreeGrafter"/>
</dbReference>
<dbReference type="GO" id="GO:0070192">
    <property type="term" value="P:chromosome organization involved in meiotic cell cycle"/>
    <property type="evidence" value="ECO:0007669"/>
    <property type="project" value="TreeGrafter"/>
</dbReference>
<dbReference type="AlphaFoldDB" id="A0A7S3K3E3"/>
<feature type="region of interest" description="Disordered" evidence="9">
    <location>
        <begin position="1"/>
        <end position="34"/>
    </location>
</feature>
<dbReference type="GO" id="GO:0000730">
    <property type="term" value="P:DNA recombinase assembly"/>
    <property type="evidence" value="ECO:0007669"/>
    <property type="project" value="TreeGrafter"/>
</dbReference>
<dbReference type="PANTHER" id="PTHR22942:SF39">
    <property type="entry name" value="DNA REPAIR PROTEIN RAD51 HOMOLOG 1"/>
    <property type="match status" value="1"/>
</dbReference>
<protein>
    <recommendedName>
        <fullName evidence="8">DNA repair protein RAD51 homolog</fullName>
    </recommendedName>
</protein>
<keyword evidence="8" id="KW-0233">DNA recombination</keyword>